<evidence type="ECO:0008006" key="5">
    <source>
        <dbReference type="Google" id="ProtNLM"/>
    </source>
</evidence>
<feature type="transmembrane region" description="Helical" evidence="2">
    <location>
        <begin position="54"/>
        <end position="75"/>
    </location>
</feature>
<name>A0A561UHZ1_9ACTN</name>
<gene>
    <name evidence="3" type="ORF">FHX73_112802</name>
</gene>
<dbReference type="AlphaFoldDB" id="A0A561UHZ1"/>
<dbReference type="RefSeq" id="WP_145905319.1">
    <property type="nucleotide sequence ID" value="NZ_BAAAMZ010000011.1"/>
</dbReference>
<protein>
    <recommendedName>
        <fullName evidence="5">DUF4232 domain-containing protein</fullName>
    </recommendedName>
</protein>
<keyword evidence="2" id="KW-1133">Transmembrane helix</keyword>
<keyword evidence="2" id="KW-0472">Membrane</keyword>
<comment type="caution">
    <text evidence="3">The sequence shown here is derived from an EMBL/GenBank/DDBJ whole genome shotgun (WGS) entry which is preliminary data.</text>
</comment>
<dbReference type="OrthoDB" id="3873523at2"/>
<organism evidence="3 4">
    <name type="scientific">Kitasatospora viridis</name>
    <dbReference type="NCBI Taxonomy" id="281105"/>
    <lineage>
        <taxon>Bacteria</taxon>
        <taxon>Bacillati</taxon>
        <taxon>Actinomycetota</taxon>
        <taxon>Actinomycetes</taxon>
        <taxon>Kitasatosporales</taxon>
        <taxon>Streptomycetaceae</taxon>
        <taxon>Kitasatospora</taxon>
    </lineage>
</organism>
<reference evidence="3 4" key="1">
    <citation type="submission" date="2019-06" db="EMBL/GenBank/DDBJ databases">
        <title>Sequencing the genomes of 1000 actinobacteria strains.</title>
        <authorList>
            <person name="Klenk H.-P."/>
        </authorList>
    </citation>
    <scope>NUCLEOTIDE SEQUENCE [LARGE SCALE GENOMIC DNA]</scope>
    <source>
        <strain evidence="3 4">DSM 44826</strain>
    </source>
</reference>
<keyword evidence="4" id="KW-1185">Reference proteome</keyword>
<dbReference type="EMBL" id="VIWT01000001">
    <property type="protein sequence ID" value="TWF98972.1"/>
    <property type="molecule type" value="Genomic_DNA"/>
</dbReference>
<evidence type="ECO:0000313" key="4">
    <source>
        <dbReference type="Proteomes" id="UP000317940"/>
    </source>
</evidence>
<evidence type="ECO:0000256" key="2">
    <source>
        <dbReference type="SAM" id="Phobius"/>
    </source>
</evidence>
<dbReference type="Proteomes" id="UP000317940">
    <property type="component" value="Unassembled WGS sequence"/>
</dbReference>
<evidence type="ECO:0000313" key="3">
    <source>
        <dbReference type="EMBL" id="TWF98972.1"/>
    </source>
</evidence>
<evidence type="ECO:0000256" key="1">
    <source>
        <dbReference type="SAM" id="MobiDB-lite"/>
    </source>
</evidence>
<feature type="compositionally biased region" description="Low complexity" evidence="1">
    <location>
        <begin position="100"/>
        <end position="147"/>
    </location>
</feature>
<keyword evidence="2" id="KW-0812">Transmembrane</keyword>
<feature type="region of interest" description="Disordered" evidence="1">
    <location>
        <begin position="86"/>
        <end position="150"/>
    </location>
</feature>
<sequence>MNAGNDRFDDGGSDDGTPIERLLREALTARAEQVGVHDLRPAEPPSRKVRRLRAVYATVLPLGLAAALAIGYLGFNGHNVADHVNPGPAASVGTSHSPEPKASPSTDPSPSASAPASQPAGEPPAGSLSSGAASTSPGAGGSPSSAPVTLGATQSFRGVTFRLPTGWTTSNMGPLSPQECLVVPNGPTGPPTGCPLALTVYSTAGEVSQATYPTAGELTSSDGWAHQPECDAPNNPHLVDPNGNSDTQTLTSFDHSQVTVAGQPATRSTWGLKCSSGEAFTTRMWGLTGQQVFLRVTGLSPQYEAGLQAVLGSLDASGVLQPQQTNPVGFTLYGFGPNQSLHANGAKTPFSVTVGNNGSQPLVDVIPQVNVGQQNGTLEEQLDDGSWISVGMSSATVGPVQNVPGFPLDPGKSKTVNYRISLAPSATPVTQLTLTEMAWLKFTPEGSLSMLGTGTVNLPVAAN</sequence>
<proteinExistence type="predicted"/>
<accession>A0A561UHZ1</accession>